<dbReference type="InterPro" id="IPR022617">
    <property type="entry name" value="Rad60/SUMO-like_dom"/>
</dbReference>
<dbReference type="PROSITE" id="PS50053">
    <property type="entry name" value="UBIQUITIN_2"/>
    <property type="match status" value="1"/>
</dbReference>
<dbReference type="SUPFAM" id="SSF54236">
    <property type="entry name" value="Ubiquitin-like"/>
    <property type="match status" value="1"/>
</dbReference>
<dbReference type="EMBL" id="CM026422">
    <property type="protein sequence ID" value="KAG0586472.1"/>
    <property type="molecule type" value="Genomic_DNA"/>
</dbReference>
<evidence type="ECO:0000313" key="4">
    <source>
        <dbReference type="Proteomes" id="UP000822688"/>
    </source>
</evidence>
<sequence length="261" mass="29888">MAVFWYSLCACDVDEQLDDDDEDEFKPLFDYSDTVPRSPELLSSDDSDEDTVIIKSALPKRKFEISPPKEPLTPTLQRDETQKTILDDDEDDDSWLMTSPCKLPKLPSSAYFAENPILQQIRLQRQELMMLQQKASPEAIRRVEELARMQAQQRPEPVTPLVVKAPTRMNAHEESSGSESPAAEEKEKILLKVQNSTQSTQSIRIFTTDKFEKLFRVYADLTKLSLESMAFRFDGDQISPNSSPKELDMEEGDIIEVYIRS</sequence>
<dbReference type="Gene3D" id="3.10.20.90">
    <property type="entry name" value="Phosphatidylinositol 3-kinase Catalytic Subunit, Chain A, domain 1"/>
    <property type="match status" value="1"/>
</dbReference>
<keyword evidence="4" id="KW-1185">Reference proteome</keyword>
<accession>A0A8T0ITI6</accession>
<name>A0A8T0ITI6_CERPU</name>
<dbReference type="InterPro" id="IPR000626">
    <property type="entry name" value="Ubiquitin-like_dom"/>
</dbReference>
<evidence type="ECO:0000259" key="2">
    <source>
        <dbReference type="PROSITE" id="PS50053"/>
    </source>
</evidence>
<gene>
    <name evidence="3" type="ORF">KC19_2G093100</name>
</gene>
<dbReference type="PANTHER" id="PTHR47813">
    <property type="entry name" value="UBIQUITIN-LIKE SUPERFAMILY PROTEIN"/>
    <property type="match status" value="1"/>
</dbReference>
<proteinExistence type="predicted"/>
<comment type="caution">
    <text evidence="3">The sequence shown here is derived from an EMBL/GenBank/DDBJ whole genome shotgun (WGS) entry which is preliminary data.</text>
</comment>
<protein>
    <recommendedName>
        <fullName evidence="2">Ubiquitin-like domain-containing protein</fullName>
    </recommendedName>
</protein>
<dbReference type="CDD" id="cd01763">
    <property type="entry name" value="Ubl_SUMO_like"/>
    <property type="match status" value="1"/>
</dbReference>
<dbReference type="InterPro" id="IPR029071">
    <property type="entry name" value="Ubiquitin-like_domsf"/>
</dbReference>
<dbReference type="Proteomes" id="UP000822688">
    <property type="component" value="Chromosome 2"/>
</dbReference>
<evidence type="ECO:0000256" key="1">
    <source>
        <dbReference type="SAM" id="MobiDB-lite"/>
    </source>
</evidence>
<evidence type="ECO:0000313" key="3">
    <source>
        <dbReference type="EMBL" id="KAG0586472.1"/>
    </source>
</evidence>
<feature type="region of interest" description="Disordered" evidence="1">
    <location>
        <begin position="22"/>
        <end position="49"/>
    </location>
</feature>
<dbReference type="Pfam" id="PF11976">
    <property type="entry name" value="Rad60-SLD"/>
    <property type="match status" value="1"/>
</dbReference>
<dbReference type="PANTHER" id="PTHR47813:SF2">
    <property type="entry name" value="UBIQUITIN-LIKE SUPERFAMILY PROTEIN"/>
    <property type="match status" value="1"/>
</dbReference>
<feature type="domain" description="Ubiquitin-like" evidence="2">
    <location>
        <begin position="187"/>
        <end position="261"/>
    </location>
</feature>
<dbReference type="AlphaFoldDB" id="A0A8T0ITI6"/>
<organism evidence="3 4">
    <name type="scientific">Ceratodon purpureus</name>
    <name type="common">Fire moss</name>
    <name type="synonym">Dicranum purpureum</name>
    <dbReference type="NCBI Taxonomy" id="3225"/>
    <lineage>
        <taxon>Eukaryota</taxon>
        <taxon>Viridiplantae</taxon>
        <taxon>Streptophyta</taxon>
        <taxon>Embryophyta</taxon>
        <taxon>Bryophyta</taxon>
        <taxon>Bryophytina</taxon>
        <taxon>Bryopsida</taxon>
        <taxon>Dicranidae</taxon>
        <taxon>Pseudoditrichales</taxon>
        <taxon>Ditrichaceae</taxon>
        <taxon>Ceratodon</taxon>
    </lineage>
</organism>
<reference evidence="3" key="1">
    <citation type="submission" date="2020-06" db="EMBL/GenBank/DDBJ databases">
        <title>WGS assembly of Ceratodon purpureus strain R40.</title>
        <authorList>
            <person name="Carey S.B."/>
            <person name="Jenkins J."/>
            <person name="Shu S."/>
            <person name="Lovell J.T."/>
            <person name="Sreedasyam A."/>
            <person name="Maumus F."/>
            <person name="Tiley G.P."/>
            <person name="Fernandez-Pozo N."/>
            <person name="Barry K."/>
            <person name="Chen C."/>
            <person name="Wang M."/>
            <person name="Lipzen A."/>
            <person name="Daum C."/>
            <person name="Saski C.A."/>
            <person name="Payton A.C."/>
            <person name="Mcbreen J.C."/>
            <person name="Conrad R.E."/>
            <person name="Kollar L.M."/>
            <person name="Olsson S."/>
            <person name="Huttunen S."/>
            <person name="Landis J.B."/>
            <person name="Wickett N.J."/>
            <person name="Johnson M.G."/>
            <person name="Rensing S.A."/>
            <person name="Grimwood J."/>
            <person name="Schmutz J."/>
            <person name="Mcdaniel S.F."/>
        </authorList>
    </citation>
    <scope>NUCLEOTIDE SEQUENCE</scope>
    <source>
        <strain evidence="3">R40</strain>
    </source>
</reference>